<reference evidence="1" key="1">
    <citation type="journal article" date="2014" name="Front. Microbiol.">
        <title>High frequency of phylogenetically diverse reductive dehalogenase-homologous genes in deep subseafloor sedimentary metagenomes.</title>
        <authorList>
            <person name="Kawai M."/>
            <person name="Futagami T."/>
            <person name="Toyoda A."/>
            <person name="Takaki Y."/>
            <person name="Nishi S."/>
            <person name="Hori S."/>
            <person name="Arai W."/>
            <person name="Tsubouchi T."/>
            <person name="Morono Y."/>
            <person name="Uchiyama I."/>
            <person name="Ito T."/>
            <person name="Fujiyama A."/>
            <person name="Inagaki F."/>
            <person name="Takami H."/>
        </authorList>
    </citation>
    <scope>NUCLEOTIDE SEQUENCE</scope>
    <source>
        <strain evidence="1">Expedition CK06-06</strain>
    </source>
</reference>
<accession>X1GBZ2</accession>
<feature type="non-terminal residue" evidence="1">
    <location>
        <position position="1"/>
    </location>
</feature>
<evidence type="ECO:0008006" key="2">
    <source>
        <dbReference type="Google" id="ProtNLM"/>
    </source>
</evidence>
<proteinExistence type="predicted"/>
<protein>
    <recommendedName>
        <fullName evidence="2">Bacterial Ig-like domain-containing protein</fullName>
    </recommendedName>
</protein>
<sequence>INFFANDSAGNINNTDDFSNSSSYVLTLYKDTDAPTVVVNLPIDYSYWNTPTVINIAAIDQNLHTIWYRVGTTNITLTDNTDQTLDDEIWDSLTEESFILEIFANDSFGYLNNSITLTLYKDLTPPSININSPNNNTYYGLAPDILLIATDISVDSIWYSVGGAIRTLTNGILEPLDSNIWNSLPNEGQFIINFFANDSAGNINNTYTLTLYKDVVTPFLSMNSPENNTYWNSIPDIQVTVSDTYFGSVWYNVGATKIMLDNGVSEPFDSSIWNSLPNEGLFTINFFANDSAGNLNDSIILTLYKDTVAPLVTVNLPLNNTYWNSRPVLNIAAYDPNLQSISYQVVGFSRWFISNNTDVLLDFLDWHDLSEGIFFVDIFAEDSLENINNSIRLTLYKDTVEPVIDIILPKSNDL</sequence>
<evidence type="ECO:0000313" key="1">
    <source>
        <dbReference type="EMBL" id="GAH42350.1"/>
    </source>
</evidence>
<name>X1GBZ2_9ZZZZ</name>
<dbReference type="AlphaFoldDB" id="X1GBZ2"/>
<comment type="caution">
    <text evidence="1">The sequence shown here is derived from an EMBL/GenBank/DDBJ whole genome shotgun (WGS) entry which is preliminary data.</text>
</comment>
<dbReference type="EMBL" id="BARU01007179">
    <property type="protein sequence ID" value="GAH42350.1"/>
    <property type="molecule type" value="Genomic_DNA"/>
</dbReference>
<gene>
    <name evidence="1" type="ORF">S03H2_14155</name>
</gene>
<organism evidence="1">
    <name type="scientific">marine sediment metagenome</name>
    <dbReference type="NCBI Taxonomy" id="412755"/>
    <lineage>
        <taxon>unclassified sequences</taxon>
        <taxon>metagenomes</taxon>
        <taxon>ecological metagenomes</taxon>
    </lineage>
</organism>
<feature type="non-terminal residue" evidence="1">
    <location>
        <position position="414"/>
    </location>
</feature>